<evidence type="ECO:0000313" key="2">
    <source>
        <dbReference type="Proteomes" id="UP000193240"/>
    </source>
</evidence>
<dbReference type="AlphaFoldDB" id="A0A1Y2M5S1"/>
<proteinExistence type="predicted"/>
<accession>A0A1Y2M5S1</accession>
<dbReference type="PANTHER" id="PTHR37540:SF5">
    <property type="entry name" value="TRANSCRIPTION FACTOR DOMAIN-CONTAINING PROTEIN"/>
    <property type="match status" value="1"/>
</dbReference>
<dbReference type="STRING" id="105696.A0A1Y2M5S1"/>
<dbReference type="PANTHER" id="PTHR37540">
    <property type="entry name" value="TRANSCRIPTION FACTOR (ACR-2), PUTATIVE-RELATED-RELATED"/>
    <property type="match status" value="1"/>
</dbReference>
<sequence length="318" mass="35373">MIRQREGLAGLGSNRCLQVFILMHSVAQCITTFKRPYALLLNPAGSIEDYISISQPTMDRITSAATLRRLCADSTLLNVLQPVDFFISDLARWYDTGRTPHSLDPFDLQKHSCLLMYRLFDWYKIGEDSEAAGGIGREPVDQAIYLAHLACLVVATEPQAQNFGSRLSNVIVKLRQALQRTPISHWTNTPDALLWIITIGALGAKGLPRSQSNGISELGFFSQYARLSFLPTQGDCFTTAHSLSQSAQRYPWIASVFEVRARRSWVHMGLCMPDVIYLHESSSEEEGAPFDDEHALGQSTTARFFPAENAVSKKSSLA</sequence>
<reference evidence="1 2" key="1">
    <citation type="journal article" date="2017" name="Genome Announc.">
        <title>Genome sequence of the saprophytic ascomycete Epicoccum nigrum ICMP 19927 strain isolated from New Zealand.</title>
        <authorList>
            <person name="Fokin M."/>
            <person name="Fleetwood D."/>
            <person name="Weir B.S."/>
            <person name="Villas-Boas S.G."/>
        </authorList>
    </citation>
    <scope>NUCLEOTIDE SEQUENCE [LARGE SCALE GENOMIC DNA]</scope>
    <source>
        <strain evidence="1 2">ICMP 19927</strain>
    </source>
</reference>
<keyword evidence="2" id="KW-1185">Reference proteome</keyword>
<dbReference type="Proteomes" id="UP000193240">
    <property type="component" value="Unassembled WGS sequence"/>
</dbReference>
<gene>
    <name evidence="1" type="ORF">B5807_04499</name>
</gene>
<organism evidence="1 2">
    <name type="scientific">Epicoccum nigrum</name>
    <name type="common">Soil fungus</name>
    <name type="synonym">Epicoccum purpurascens</name>
    <dbReference type="NCBI Taxonomy" id="105696"/>
    <lineage>
        <taxon>Eukaryota</taxon>
        <taxon>Fungi</taxon>
        <taxon>Dikarya</taxon>
        <taxon>Ascomycota</taxon>
        <taxon>Pezizomycotina</taxon>
        <taxon>Dothideomycetes</taxon>
        <taxon>Pleosporomycetidae</taxon>
        <taxon>Pleosporales</taxon>
        <taxon>Pleosporineae</taxon>
        <taxon>Didymellaceae</taxon>
        <taxon>Epicoccum</taxon>
    </lineage>
</organism>
<dbReference type="InParanoid" id="A0A1Y2M5S1"/>
<evidence type="ECO:0000313" key="1">
    <source>
        <dbReference type="EMBL" id="OSS50837.1"/>
    </source>
</evidence>
<name>A0A1Y2M5S1_EPING</name>
<evidence type="ECO:0008006" key="3">
    <source>
        <dbReference type="Google" id="ProtNLM"/>
    </source>
</evidence>
<dbReference type="EMBL" id="KZ107841">
    <property type="protein sequence ID" value="OSS50837.1"/>
    <property type="molecule type" value="Genomic_DNA"/>
</dbReference>
<protein>
    <recommendedName>
        <fullName evidence="3">Transcription factor domain-containing protein</fullName>
    </recommendedName>
</protein>